<keyword evidence="2" id="KW-1185">Reference proteome</keyword>
<evidence type="ECO:0000313" key="1">
    <source>
        <dbReference type="EMBL" id="KAJ7426228.1"/>
    </source>
</evidence>
<reference evidence="1" key="1">
    <citation type="submission" date="2019-10" db="EMBL/GenBank/DDBJ databases">
        <authorList>
            <person name="Soares A.E.R."/>
            <person name="Aleixo A."/>
            <person name="Schneider P."/>
            <person name="Miyaki C.Y."/>
            <person name="Schneider M.P."/>
            <person name="Mello C."/>
            <person name="Vasconcelos A.T.R."/>
        </authorList>
    </citation>
    <scope>NUCLEOTIDE SEQUENCE</scope>
    <source>
        <tissue evidence="1">Muscle</tissue>
    </source>
</reference>
<comment type="caution">
    <text evidence="1">The sequence shown here is derived from an EMBL/GenBank/DDBJ whole genome shotgun (WGS) entry which is preliminary data.</text>
</comment>
<protein>
    <submittedName>
        <fullName evidence="1">Uncharacterized protein</fullName>
    </submittedName>
</protein>
<organism evidence="1 2">
    <name type="scientific">Willisornis vidua</name>
    <name type="common">Xingu scale-backed antbird</name>
    <dbReference type="NCBI Taxonomy" id="1566151"/>
    <lineage>
        <taxon>Eukaryota</taxon>
        <taxon>Metazoa</taxon>
        <taxon>Chordata</taxon>
        <taxon>Craniata</taxon>
        <taxon>Vertebrata</taxon>
        <taxon>Euteleostomi</taxon>
        <taxon>Archelosauria</taxon>
        <taxon>Archosauria</taxon>
        <taxon>Dinosauria</taxon>
        <taxon>Saurischia</taxon>
        <taxon>Theropoda</taxon>
        <taxon>Coelurosauria</taxon>
        <taxon>Aves</taxon>
        <taxon>Neognathae</taxon>
        <taxon>Neoaves</taxon>
        <taxon>Telluraves</taxon>
        <taxon>Australaves</taxon>
        <taxon>Passeriformes</taxon>
        <taxon>Thamnophilidae</taxon>
        <taxon>Willisornis</taxon>
    </lineage>
</organism>
<sequence>MWFTSRQANKYNAEVGSFSLGGEKNQKERNLKIKLKCDLYHAWGFISTTQYYGTGHITCARLLPYVIHYITSFGLEVKKLEGGFGAHPEIQFSRLH</sequence>
<proteinExistence type="predicted"/>
<accession>A0ABQ9DPB3</accession>
<dbReference type="EMBL" id="WHWB01032283">
    <property type="protein sequence ID" value="KAJ7426228.1"/>
    <property type="molecule type" value="Genomic_DNA"/>
</dbReference>
<evidence type="ECO:0000313" key="2">
    <source>
        <dbReference type="Proteomes" id="UP001145742"/>
    </source>
</evidence>
<gene>
    <name evidence="1" type="ORF">WISP_17937</name>
</gene>
<name>A0ABQ9DPB3_9PASS</name>
<dbReference type="Proteomes" id="UP001145742">
    <property type="component" value="Unassembled WGS sequence"/>
</dbReference>